<dbReference type="EMBL" id="KI894008">
    <property type="protein sequence ID" value="OCF52335.1"/>
    <property type="molecule type" value="Genomic_DNA"/>
</dbReference>
<keyword evidence="1" id="KW-0175">Coiled coil</keyword>
<dbReference type="PANTHER" id="PTHR15154">
    <property type="entry name" value="HAMARTIN"/>
    <property type="match status" value="1"/>
</dbReference>
<proteinExistence type="predicted"/>
<organism evidence="3">
    <name type="scientific">Kwoniella pini CBS 10737</name>
    <dbReference type="NCBI Taxonomy" id="1296096"/>
    <lineage>
        <taxon>Eukaryota</taxon>
        <taxon>Fungi</taxon>
        <taxon>Dikarya</taxon>
        <taxon>Basidiomycota</taxon>
        <taxon>Agaricomycotina</taxon>
        <taxon>Tremellomycetes</taxon>
        <taxon>Tremellales</taxon>
        <taxon>Cryptococcaceae</taxon>
        <taxon>Kwoniella</taxon>
    </lineage>
</organism>
<feature type="compositionally biased region" description="Basic and acidic residues" evidence="2">
    <location>
        <begin position="623"/>
        <end position="643"/>
    </location>
</feature>
<dbReference type="AlphaFoldDB" id="A0A1B9I9S4"/>
<dbReference type="STRING" id="1296096.A0A1B9I9S4"/>
<sequence>MKPSIVDKKIVLDGLRSLPEDTSILDPPNVTQEQASYFTRELLAFVEERQSQAARHTVLQAASNLSPEPVWENTALQWSQNADRTGAGNDRIITYIIKGFKEGVFQPELWLQGLENETKDNEVSKEILVAWGKDNFDTLLERCTGLYTRSSMRMPIATLLIKSVVEYPYHPSDVSSATYMARVANSTFVDILLQSLILDTGNQLFSINLRLLLAILPYAPLILTSKVPLMAIVLGRAISWRDRPFIDHTPIARDGVTQTQIPDPSLNWDVATSATEIEIDMPDHLKPRRIAQMFIIAMYGAWPSNVIAFVRDPVSYIRGKNVQPIYAVDWDRVWSPGVLATRLEPLIRDFRLHPSLVVFTSTAELADAKRWEKIDASEFIARSQALSNSDQQAISHAGLFDEEEQLVNVVQSMDSGNLGKENELLRLEAKYTARVRKQYLYHIGRLHRTSLRLNNDEAEIHSFVNRLKAQTSQIAELTTQLSQARTDASLAQQKHVKWQTQLRDKIANFREEKATWQTEAARIRAELSEARATAAAQHEELAEVKNERFKLQNRLTEADPKIRHIADYEIRMKQLTDSQRLWDEDVQRCKEALQQAEASKARCHEMLRASRQETTDQAQAISSRERKVPTLQRRDREDLPDDRNHIAKSSQDIEVYIKLLEEAKARSDKLERENLELRNNIPNPPKKEGDAHDRSFIFEDQVV</sequence>
<evidence type="ECO:0000313" key="3">
    <source>
        <dbReference type="EMBL" id="OCF52335.1"/>
    </source>
</evidence>
<gene>
    <name evidence="3" type="ORF">I206_01624</name>
</gene>
<dbReference type="OrthoDB" id="28737at2759"/>
<feature type="compositionally biased region" description="Basic and acidic residues" evidence="2">
    <location>
        <begin position="685"/>
        <end position="697"/>
    </location>
</feature>
<dbReference type="InterPro" id="IPR007483">
    <property type="entry name" value="Hamartin"/>
</dbReference>
<dbReference type="GO" id="GO:0033596">
    <property type="term" value="C:TSC1-TSC2 complex"/>
    <property type="evidence" value="ECO:0007669"/>
    <property type="project" value="TreeGrafter"/>
</dbReference>
<dbReference type="PANTHER" id="PTHR15154:SF2">
    <property type="entry name" value="HAMARTIN"/>
    <property type="match status" value="1"/>
</dbReference>
<accession>A0A1B9I9S4</accession>
<reference evidence="3" key="2">
    <citation type="submission" date="2016-07" db="EMBL/GenBank/DDBJ databases">
        <title>Evolution of pathogenesis and genome organization in the Tremellales.</title>
        <authorList>
            <person name="Cuomo C."/>
            <person name="Litvintseva A."/>
            <person name="Heitman J."/>
            <person name="Chen Y."/>
            <person name="Sun S."/>
            <person name="Springer D."/>
            <person name="Dromer F."/>
            <person name="Young S."/>
            <person name="Zeng Q."/>
            <person name="Chapman S."/>
            <person name="Gujja S."/>
            <person name="Saif S."/>
            <person name="Birren B."/>
        </authorList>
    </citation>
    <scope>NUCLEOTIDE SEQUENCE</scope>
    <source>
        <strain evidence="3">CBS 10737</strain>
    </source>
</reference>
<evidence type="ECO:0000256" key="2">
    <source>
        <dbReference type="SAM" id="MobiDB-lite"/>
    </source>
</evidence>
<protein>
    <submittedName>
        <fullName evidence="3">Uncharacterized protein</fullName>
    </submittedName>
</protein>
<feature type="region of interest" description="Disordered" evidence="2">
    <location>
        <begin position="677"/>
        <end position="703"/>
    </location>
</feature>
<feature type="coiled-coil region" evidence="1">
    <location>
        <begin position="467"/>
        <end position="554"/>
    </location>
</feature>
<evidence type="ECO:0000256" key="1">
    <source>
        <dbReference type="SAM" id="Coils"/>
    </source>
</evidence>
<reference evidence="3" key="1">
    <citation type="submission" date="2013-07" db="EMBL/GenBank/DDBJ databases">
        <title>The Genome Sequence of Cryptococcus pinus CBS10737.</title>
        <authorList>
            <consortium name="The Broad Institute Genome Sequencing Platform"/>
            <person name="Cuomo C."/>
            <person name="Litvintseva A."/>
            <person name="Chen Y."/>
            <person name="Heitman J."/>
            <person name="Sun S."/>
            <person name="Springer D."/>
            <person name="Dromer F."/>
            <person name="Young S.K."/>
            <person name="Zeng Q."/>
            <person name="Gargeya S."/>
            <person name="Fitzgerald M."/>
            <person name="Abouelleil A."/>
            <person name="Alvarado L."/>
            <person name="Berlin A.M."/>
            <person name="Chapman S.B."/>
            <person name="Dewar J."/>
            <person name="Goldberg J."/>
            <person name="Griggs A."/>
            <person name="Gujja S."/>
            <person name="Hansen M."/>
            <person name="Howarth C."/>
            <person name="Imamovic A."/>
            <person name="Larimer J."/>
            <person name="McCowan C."/>
            <person name="Murphy C."/>
            <person name="Pearson M."/>
            <person name="Priest M."/>
            <person name="Roberts A."/>
            <person name="Saif S."/>
            <person name="Shea T."/>
            <person name="Sykes S."/>
            <person name="Wortman J."/>
            <person name="Nusbaum C."/>
            <person name="Birren B."/>
        </authorList>
    </citation>
    <scope>NUCLEOTIDE SEQUENCE [LARGE SCALE GENOMIC DNA]</scope>
    <source>
        <strain evidence="3">CBS 10737</strain>
    </source>
</reference>
<feature type="region of interest" description="Disordered" evidence="2">
    <location>
        <begin position="611"/>
        <end position="643"/>
    </location>
</feature>
<dbReference type="GO" id="GO:0032007">
    <property type="term" value="P:negative regulation of TOR signaling"/>
    <property type="evidence" value="ECO:0007669"/>
    <property type="project" value="TreeGrafter"/>
</dbReference>
<dbReference type="GO" id="GO:0051726">
    <property type="term" value="P:regulation of cell cycle"/>
    <property type="evidence" value="ECO:0007669"/>
    <property type="project" value="TreeGrafter"/>
</dbReference>
<name>A0A1B9I9S4_9TREE</name>